<accession>A0A9J6DY35</accession>
<dbReference type="VEuPathDB" id="VectorBase:LOC119165221"/>
<keyword evidence="2" id="KW-1185">Reference proteome</keyword>
<dbReference type="Proteomes" id="UP000821866">
    <property type="component" value="Unassembled WGS sequence"/>
</dbReference>
<gene>
    <name evidence="1" type="ORF">HPB51_023412</name>
</gene>
<proteinExistence type="predicted"/>
<sequence>MSSDTNAHVDDYLRQMTANYNDPFGSLDFIMRGVLRQLPPVRGSQVYKCSRARDIVFNTHVTWHHLLYFLLAQVVCQSDANFSSALSMIGDGSALEQEVVQMLQACFVSKDDAKLHCPHGVRILYSNKEAEAYNTQDVVEGIDAICEANADDTIVGYHRDANCEIAKHRLHSLTIAEVRSMQ</sequence>
<dbReference type="AlphaFoldDB" id="A0A9J6DY35"/>
<evidence type="ECO:0000313" key="1">
    <source>
        <dbReference type="EMBL" id="KAH8026648.1"/>
    </source>
</evidence>
<evidence type="ECO:0000313" key="2">
    <source>
        <dbReference type="Proteomes" id="UP000821866"/>
    </source>
</evidence>
<reference evidence="1" key="2">
    <citation type="submission" date="2021-09" db="EMBL/GenBank/DDBJ databases">
        <authorList>
            <person name="Jia N."/>
            <person name="Wang J."/>
            <person name="Shi W."/>
            <person name="Du L."/>
            <person name="Sun Y."/>
            <person name="Zhan W."/>
            <person name="Jiang J."/>
            <person name="Wang Q."/>
            <person name="Zhang B."/>
            <person name="Ji P."/>
            <person name="Sakyi L.B."/>
            <person name="Cui X."/>
            <person name="Yuan T."/>
            <person name="Jiang B."/>
            <person name="Yang W."/>
            <person name="Lam T.T.-Y."/>
            <person name="Chang Q."/>
            <person name="Ding S."/>
            <person name="Wang X."/>
            <person name="Zhu J."/>
            <person name="Ruan X."/>
            <person name="Zhao L."/>
            <person name="Wei J."/>
            <person name="Que T."/>
            <person name="Du C."/>
            <person name="Cheng J."/>
            <person name="Dai P."/>
            <person name="Han X."/>
            <person name="Huang E."/>
            <person name="Gao Y."/>
            <person name="Liu J."/>
            <person name="Shao H."/>
            <person name="Ye R."/>
            <person name="Li L."/>
            <person name="Wei W."/>
            <person name="Wang X."/>
            <person name="Wang C."/>
            <person name="Huo Q."/>
            <person name="Li W."/>
            <person name="Guo W."/>
            <person name="Chen H."/>
            <person name="Chen S."/>
            <person name="Zhou L."/>
            <person name="Zhou L."/>
            <person name="Ni X."/>
            <person name="Tian J."/>
            <person name="Zhou Y."/>
            <person name="Sheng Y."/>
            <person name="Liu T."/>
            <person name="Pan Y."/>
            <person name="Xia L."/>
            <person name="Li J."/>
            <person name="Zhao F."/>
            <person name="Cao W."/>
        </authorList>
    </citation>
    <scope>NUCLEOTIDE SEQUENCE</scope>
    <source>
        <strain evidence="1">Rmic-2018</strain>
        <tissue evidence="1">Larvae</tissue>
    </source>
</reference>
<name>A0A9J6DY35_RHIMP</name>
<dbReference type="EMBL" id="JABSTU010000007">
    <property type="protein sequence ID" value="KAH8026648.1"/>
    <property type="molecule type" value="Genomic_DNA"/>
</dbReference>
<comment type="caution">
    <text evidence="1">The sequence shown here is derived from an EMBL/GenBank/DDBJ whole genome shotgun (WGS) entry which is preliminary data.</text>
</comment>
<reference evidence="1" key="1">
    <citation type="journal article" date="2020" name="Cell">
        <title>Large-Scale Comparative Analyses of Tick Genomes Elucidate Their Genetic Diversity and Vector Capacities.</title>
        <authorList>
            <consortium name="Tick Genome and Microbiome Consortium (TIGMIC)"/>
            <person name="Jia N."/>
            <person name="Wang J."/>
            <person name="Shi W."/>
            <person name="Du L."/>
            <person name="Sun Y."/>
            <person name="Zhan W."/>
            <person name="Jiang J.F."/>
            <person name="Wang Q."/>
            <person name="Zhang B."/>
            <person name="Ji P."/>
            <person name="Bell-Sakyi L."/>
            <person name="Cui X.M."/>
            <person name="Yuan T.T."/>
            <person name="Jiang B.G."/>
            <person name="Yang W.F."/>
            <person name="Lam T.T."/>
            <person name="Chang Q.C."/>
            <person name="Ding S.J."/>
            <person name="Wang X.J."/>
            <person name="Zhu J.G."/>
            <person name="Ruan X.D."/>
            <person name="Zhao L."/>
            <person name="Wei J.T."/>
            <person name="Ye R.Z."/>
            <person name="Que T.C."/>
            <person name="Du C.H."/>
            <person name="Zhou Y.H."/>
            <person name="Cheng J.X."/>
            <person name="Dai P.F."/>
            <person name="Guo W.B."/>
            <person name="Han X.H."/>
            <person name="Huang E.J."/>
            <person name="Li L.F."/>
            <person name="Wei W."/>
            <person name="Gao Y.C."/>
            <person name="Liu J.Z."/>
            <person name="Shao H.Z."/>
            <person name="Wang X."/>
            <person name="Wang C.C."/>
            <person name="Yang T.C."/>
            <person name="Huo Q.B."/>
            <person name="Li W."/>
            <person name="Chen H.Y."/>
            <person name="Chen S.E."/>
            <person name="Zhou L.G."/>
            <person name="Ni X.B."/>
            <person name="Tian J.H."/>
            <person name="Sheng Y."/>
            <person name="Liu T."/>
            <person name="Pan Y.S."/>
            <person name="Xia L.Y."/>
            <person name="Li J."/>
            <person name="Zhao F."/>
            <person name="Cao W.C."/>
        </authorList>
    </citation>
    <scope>NUCLEOTIDE SEQUENCE</scope>
    <source>
        <strain evidence="1">Rmic-2018</strain>
    </source>
</reference>
<organism evidence="1 2">
    <name type="scientific">Rhipicephalus microplus</name>
    <name type="common">Cattle tick</name>
    <name type="synonym">Boophilus microplus</name>
    <dbReference type="NCBI Taxonomy" id="6941"/>
    <lineage>
        <taxon>Eukaryota</taxon>
        <taxon>Metazoa</taxon>
        <taxon>Ecdysozoa</taxon>
        <taxon>Arthropoda</taxon>
        <taxon>Chelicerata</taxon>
        <taxon>Arachnida</taxon>
        <taxon>Acari</taxon>
        <taxon>Parasitiformes</taxon>
        <taxon>Ixodida</taxon>
        <taxon>Ixodoidea</taxon>
        <taxon>Ixodidae</taxon>
        <taxon>Rhipicephalinae</taxon>
        <taxon>Rhipicephalus</taxon>
        <taxon>Boophilus</taxon>
    </lineage>
</organism>
<protein>
    <submittedName>
        <fullName evidence="1">Uncharacterized protein</fullName>
    </submittedName>
</protein>